<evidence type="ECO:0000256" key="1">
    <source>
        <dbReference type="SAM" id="Coils"/>
    </source>
</evidence>
<organism evidence="2 3">
    <name type="scientific">Gemmata palustris</name>
    <dbReference type="NCBI Taxonomy" id="2822762"/>
    <lineage>
        <taxon>Bacteria</taxon>
        <taxon>Pseudomonadati</taxon>
        <taxon>Planctomycetota</taxon>
        <taxon>Planctomycetia</taxon>
        <taxon>Gemmatales</taxon>
        <taxon>Gemmataceae</taxon>
        <taxon>Gemmata</taxon>
    </lineage>
</organism>
<comment type="caution">
    <text evidence="2">The sequence shown here is derived from an EMBL/GenBank/DDBJ whole genome shotgun (WGS) entry which is preliminary data.</text>
</comment>
<protein>
    <recommendedName>
        <fullName evidence="4">Bacteriophage tail tape measure C-terminal domain-containing protein</fullName>
    </recommendedName>
</protein>
<dbReference type="EMBL" id="JAGKQQ010000001">
    <property type="protein sequence ID" value="MBP3958336.1"/>
    <property type="molecule type" value="Genomic_DNA"/>
</dbReference>
<accession>A0ABS5BX61</accession>
<gene>
    <name evidence="2" type="ORF">J8F10_24065</name>
</gene>
<keyword evidence="1" id="KW-0175">Coiled coil</keyword>
<evidence type="ECO:0000313" key="2">
    <source>
        <dbReference type="EMBL" id="MBP3958336.1"/>
    </source>
</evidence>
<feature type="coiled-coil region" evidence="1">
    <location>
        <begin position="391"/>
        <end position="425"/>
    </location>
</feature>
<feature type="coiled-coil region" evidence="1">
    <location>
        <begin position="325"/>
        <end position="352"/>
    </location>
</feature>
<sequence length="577" mass="61137">MATLDELKITITADSAQLERALKNAQQQTQDTGNRMRAVLTDLRGQFAALVPALSVAAVVSFGRQAFAAADHINDLAQRTGFAGSTLSALNTPLKQSGSSLDEFAGAMARLNNALGEAQTGNHETVKSFDQLGLSVTKLLALPQEERFFAVARALSGLKDITQQQAAAQNLMGRGAAVLIPLINELGGNMQKLVDDAKRTGKAISDEDLKRIDEFGDKWTAVVEQLQVSFTAFTPVLDAVVEAFQTLRVLNPVELGSRIGRTIGEEYTGQAGYGRKAKAGGFATEATVVSGYTFDAKGNLVPPGAKANPAAGSNAGLLKGTDKDTEKAVEDYDTLNNEMERYLTNLENERELAGLSGKALEVRKAILEATAIATKDGNLLSEEAVQQITAEVEATYDLQEAQRKLEQQTRDATETQRELTNAFRDGLTEIVLHFDSARDAAKNFFEEIASQIIKRKITGPLAQGIGDALGGDIFGSIGGLLGFADGGRPPVGRASIVGENGPELFVPDSAGTVIPNGAMGGKSVTVTNVFNISTGIQGTVRQELMSMMPAITANTKAAVFGAIERGGSESRMVGKRN</sequence>
<dbReference type="Proteomes" id="UP000676565">
    <property type="component" value="Unassembled WGS sequence"/>
</dbReference>
<reference evidence="2 3" key="1">
    <citation type="submission" date="2021-04" db="EMBL/GenBank/DDBJ databases">
        <authorList>
            <person name="Ivanova A."/>
        </authorList>
    </citation>
    <scope>NUCLEOTIDE SEQUENCE [LARGE SCALE GENOMIC DNA]</scope>
    <source>
        <strain evidence="2 3">G18</strain>
    </source>
</reference>
<name>A0ABS5BX61_9BACT</name>
<feature type="coiled-coil region" evidence="1">
    <location>
        <begin position="8"/>
        <end position="35"/>
    </location>
</feature>
<proteinExistence type="predicted"/>
<dbReference type="RefSeq" id="WP_210658221.1">
    <property type="nucleotide sequence ID" value="NZ_JAGKQQ010000001.1"/>
</dbReference>
<evidence type="ECO:0008006" key="4">
    <source>
        <dbReference type="Google" id="ProtNLM"/>
    </source>
</evidence>
<evidence type="ECO:0000313" key="3">
    <source>
        <dbReference type="Proteomes" id="UP000676565"/>
    </source>
</evidence>
<keyword evidence="3" id="KW-1185">Reference proteome</keyword>